<dbReference type="RefSeq" id="WP_338749746.1">
    <property type="nucleotide sequence ID" value="NZ_CP147404.1"/>
</dbReference>
<evidence type="ECO:0000256" key="2">
    <source>
        <dbReference type="ARBA" id="ARBA00023163"/>
    </source>
</evidence>
<dbReference type="InterPro" id="IPR008308">
    <property type="entry name" value="YpbB-like"/>
</dbReference>
<dbReference type="SUPFAM" id="SSF46894">
    <property type="entry name" value="C-terminal effector domain of the bipartite response regulators"/>
    <property type="match status" value="1"/>
</dbReference>
<dbReference type="PIRSF" id="PIRSF021350">
    <property type="entry name" value="UCP021350"/>
    <property type="match status" value="1"/>
</dbReference>
<dbReference type="Proteomes" id="UP001387364">
    <property type="component" value="Chromosome"/>
</dbReference>
<evidence type="ECO:0000256" key="1">
    <source>
        <dbReference type="ARBA" id="ARBA00023015"/>
    </source>
</evidence>
<reference evidence="4 5" key="1">
    <citation type="submission" date="2024-02" db="EMBL/GenBank/DDBJ databases">
        <title>Seven novel Bacillus-like species.</title>
        <authorList>
            <person name="Liu G."/>
        </authorList>
    </citation>
    <scope>NUCLEOTIDE SEQUENCE [LARGE SCALE GENOMIC DNA]</scope>
    <source>
        <strain evidence="4 5">FJAT-52991</strain>
    </source>
</reference>
<accession>A0ABZ2N389</accession>
<feature type="domain" description="Helicase Helix-turn-helix" evidence="3">
    <location>
        <begin position="254"/>
        <end position="341"/>
    </location>
</feature>
<evidence type="ECO:0000259" key="3">
    <source>
        <dbReference type="Pfam" id="PF14493"/>
    </source>
</evidence>
<dbReference type="EMBL" id="CP147404">
    <property type="protein sequence ID" value="WXB91846.1"/>
    <property type="molecule type" value="Genomic_DNA"/>
</dbReference>
<keyword evidence="1" id="KW-0805">Transcription regulation</keyword>
<evidence type="ECO:0000313" key="5">
    <source>
        <dbReference type="Proteomes" id="UP001387364"/>
    </source>
</evidence>
<dbReference type="InterPro" id="IPR029491">
    <property type="entry name" value="Helicase_HTH"/>
</dbReference>
<protein>
    <submittedName>
        <fullName evidence="4">Helix-turn-helix domain-containing protein</fullName>
    </submittedName>
</protein>
<organism evidence="4 5">
    <name type="scientific">Bacillus kandeliae</name>
    <dbReference type="NCBI Taxonomy" id="3129297"/>
    <lineage>
        <taxon>Bacteria</taxon>
        <taxon>Bacillati</taxon>
        <taxon>Bacillota</taxon>
        <taxon>Bacilli</taxon>
        <taxon>Bacillales</taxon>
        <taxon>Bacillaceae</taxon>
        <taxon>Bacillus</taxon>
    </lineage>
</organism>
<name>A0ABZ2N389_9BACI</name>
<keyword evidence="2" id="KW-0804">Transcription</keyword>
<dbReference type="InterPro" id="IPR016032">
    <property type="entry name" value="Sig_transdc_resp-reg_C-effctor"/>
</dbReference>
<keyword evidence="5" id="KW-1185">Reference proteome</keyword>
<proteinExistence type="predicted"/>
<dbReference type="Pfam" id="PF14493">
    <property type="entry name" value="HTH_40"/>
    <property type="match status" value="1"/>
</dbReference>
<gene>
    <name evidence="4" type="ORF">WDJ61_11260</name>
</gene>
<sequence length="346" mass="40558">MFIQAVMLLMLKQLNGERTASSIYHLLKGKKSSQTIQDARLFQLDPWFQTAPFLERNMYDEWIQQLLKQGYIKGDPNSLLVTEAGEQWLAHFSDTLVILQYLHGFKLQDCSLLFWKRLTLLVQVTSHLVHQQKEYHPITRDEQIHVWIKTFLSQQRLSKEELAVTLYDELIRSLKSQNFEDPLVLVLRLSGKSKTGKTATQAAELVNMEETEYWYRFLNLLHFLIEHIYQHASQFPLLYEALKDIYESVNLTQSTKKTAELLKKGYSLTEIAQQRRLKMSTVEDHIVELALNMSNFALESYVSDQQAEQILSVSLKQNHKKLKPIKDQISEVTYFQIRLVLARHSR</sequence>
<evidence type="ECO:0000313" key="4">
    <source>
        <dbReference type="EMBL" id="WXB91846.1"/>
    </source>
</evidence>